<name>A0AAD9HV45_9PEZI</name>
<gene>
    <name evidence="2" type="ORF">LX32DRAFT_253013</name>
</gene>
<reference evidence="2" key="1">
    <citation type="submission" date="2021-06" db="EMBL/GenBank/DDBJ databases">
        <title>Comparative genomics, transcriptomics and evolutionary studies reveal genomic signatures of adaptation to plant cell wall in hemibiotrophic fungi.</title>
        <authorList>
            <consortium name="DOE Joint Genome Institute"/>
            <person name="Baroncelli R."/>
            <person name="Diaz J.F."/>
            <person name="Benocci T."/>
            <person name="Peng M."/>
            <person name="Battaglia E."/>
            <person name="Haridas S."/>
            <person name="Andreopoulos W."/>
            <person name="Labutti K."/>
            <person name="Pangilinan J."/>
            <person name="Floch G.L."/>
            <person name="Makela M.R."/>
            <person name="Henrissat B."/>
            <person name="Grigoriev I.V."/>
            <person name="Crouch J.A."/>
            <person name="De Vries R.P."/>
            <person name="Sukno S.A."/>
            <person name="Thon M.R."/>
        </authorList>
    </citation>
    <scope>NUCLEOTIDE SEQUENCE</scope>
    <source>
        <strain evidence="2">MAFF235873</strain>
    </source>
</reference>
<feature type="region of interest" description="Disordered" evidence="1">
    <location>
        <begin position="133"/>
        <end position="155"/>
    </location>
</feature>
<comment type="caution">
    <text evidence="2">The sequence shown here is derived from an EMBL/GenBank/DDBJ whole genome shotgun (WGS) entry which is preliminary data.</text>
</comment>
<evidence type="ECO:0000313" key="3">
    <source>
        <dbReference type="Proteomes" id="UP001232148"/>
    </source>
</evidence>
<feature type="compositionally biased region" description="Basic and acidic residues" evidence="1">
    <location>
        <begin position="141"/>
        <end position="155"/>
    </location>
</feature>
<organism evidence="2 3">
    <name type="scientific">Colletotrichum zoysiae</name>
    <dbReference type="NCBI Taxonomy" id="1216348"/>
    <lineage>
        <taxon>Eukaryota</taxon>
        <taxon>Fungi</taxon>
        <taxon>Dikarya</taxon>
        <taxon>Ascomycota</taxon>
        <taxon>Pezizomycotina</taxon>
        <taxon>Sordariomycetes</taxon>
        <taxon>Hypocreomycetidae</taxon>
        <taxon>Glomerellales</taxon>
        <taxon>Glomerellaceae</taxon>
        <taxon>Colletotrichum</taxon>
        <taxon>Colletotrichum graminicola species complex</taxon>
    </lineage>
</organism>
<evidence type="ECO:0000313" key="2">
    <source>
        <dbReference type="EMBL" id="KAK2035072.1"/>
    </source>
</evidence>
<dbReference type="Proteomes" id="UP001232148">
    <property type="component" value="Unassembled WGS sequence"/>
</dbReference>
<sequence>MSFRSLPSRMAFVFRTRCGVRPIGVPYVWPVSKPESCGTQSATSPIRPLTGLLRAAFLSERQPAPTNTSASCRPSRQIVWTTATTSASPAVGCVSSIVIICNDWRACRNAYDNRATTVCHHAYPSGIPASGAAAGGVPTDFSREKRPMPAATRDV</sequence>
<dbReference type="AlphaFoldDB" id="A0AAD9HV45"/>
<dbReference type="EMBL" id="MU842810">
    <property type="protein sequence ID" value="KAK2035072.1"/>
    <property type="molecule type" value="Genomic_DNA"/>
</dbReference>
<keyword evidence="3" id="KW-1185">Reference proteome</keyword>
<protein>
    <submittedName>
        <fullName evidence="2">Uncharacterized protein</fullName>
    </submittedName>
</protein>
<proteinExistence type="predicted"/>
<accession>A0AAD9HV45</accession>
<evidence type="ECO:0000256" key="1">
    <source>
        <dbReference type="SAM" id="MobiDB-lite"/>
    </source>
</evidence>